<evidence type="ECO:0000313" key="5">
    <source>
        <dbReference type="Proteomes" id="UP000277580"/>
    </source>
</evidence>
<dbReference type="OrthoDB" id="341259at2759"/>
<evidence type="ECO:0000256" key="3">
    <source>
        <dbReference type="PROSITE-ProRule" id="PRU00023"/>
    </source>
</evidence>
<dbReference type="Pfam" id="PF13637">
    <property type="entry name" value="Ank_4"/>
    <property type="match status" value="1"/>
</dbReference>
<evidence type="ECO:0000256" key="1">
    <source>
        <dbReference type="ARBA" id="ARBA00022737"/>
    </source>
</evidence>
<evidence type="ECO:0000313" key="4">
    <source>
        <dbReference type="EMBL" id="RPB15751.1"/>
    </source>
</evidence>
<dbReference type="SUPFAM" id="SSF48403">
    <property type="entry name" value="Ankyrin repeat"/>
    <property type="match status" value="1"/>
</dbReference>
<dbReference type="PROSITE" id="PS50297">
    <property type="entry name" value="ANK_REP_REGION"/>
    <property type="match status" value="5"/>
</dbReference>
<dbReference type="SMART" id="SM00248">
    <property type="entry name" value="ANK"/>
    <property type="match status" value="8"/>
</dbReference>
<dbReference type="InterPro" id="IPR036770">
    <property type="entry name" value="Ankyrin_rpt-contain_sf"/>
</dbReference>
<organism evidence="4 5">
    <name type="scientific">Morchella conica CCBAS932</name>
    <dbReference type="NCBI Taxonomy" id="1392247"/>
    <lineage>
        <taxon>Eukaryota</taxon>
        <taxon>Fungi</taxon>
        <taxon>Dikarya</taxon>
        <taxon>Ascomycota</taxon>
        <taxon>Pezizomycotina</taxon>
        <taxon>Pezizomycetes</taxon>
        <taxon>Pezizales</taxon>
        <taxon>Morchellaceae</taxon>
        <taxon>Morchella</taxon>
    </lineage>
</organism>
<sequence>MALQAAADGGHTSVVELLLEAGADVNAPPARIFGKTALQTTVEGRHERIVQLLLSEGADPNRPVSSYGRTALQAAIEEGHKMILQLLAYKGVDLSGALREAIEGQNEETLQLLLDIGANINIKYPDGDTLLHIAVKCRFERIVELLLFSAYNQLQPNTDAPHTTGLGNDLRLGPTLKPIDLIAAIDHQQRNILHAACSDYNETIFRLILGKCAPNHLSARDTFGSTPLHLAVRHGSLPAVHLLVSWDVDIDTRDLGDQTPLQIAVDKGLVDITRLLLKKGATTDRLTVKHLPILIHAYDGGNPSTGHVVLCRTPGKGTSVESVSEPDSIVSLRRRFLDTRSCSIHFVASPQLT</sequence>
<dbReference type="PANTHER" id="PTHR24198">
    <property type="entry name" value="ANKYRIN REPEAT AND PROTEIN KINASE DOMAIN-CONTAINING PROTEIN"/>
    <property type="match status" value="1"/>
</dbReference>
<dbReference type="PANTHER" id="PTHR24198:SF165">
    <property type="entry name" value="ANKYRIN REPEAT-CONTAINING PROTEIN-RELATED"/>
    <property type="match status" value="1"/>
</dbReference>
<dbReference type="PROSITE" id="PS50088">
    <property type="entry name" value="ANK_REPEAT"/>
    <property type="match status" value="5"/>
</dbReference>
<proteinExistence type="predicted"/>
<dbReference type="InParanoid" id="A0A3N4L540"/>
<dbReference type="AlphaFoldDB" id="A0A3N4L540"/>
<dbReference type="STRING" id="1392247.A0A3N4L540"/>
<keyword evidence="5" id="KW-1185">Reference proteome</keyword>
<keyword evidence="2 3" id="KW-0040">ANK repeat</keyword>
<dbReference type="Gene3D" id="1.25.40.20">
    <property type="entry name" value="Ankyrin repeat-containing domain"/>
    <property type="match status" value="2"/>
</dbReference>
<dbReference type="Proteomes" id="UP000277580">
    <property type="component" value="Unassembled WGS sequence"/>
</dbReference>
<dbReference type="InterPro" id="IPR002110">
    <property type="entry name" value="Ankyrin_rpt"/>
</dbReference>
<dbReference type="EMBL" id="ML119111">
    <property type="protein sequence ID" value="RPB15751.1"/>
    <property type="molecule type" value="Genomic_DNA"/>
</dbReference>
<protein>
    <submittedName>
        <fullName evidence="4">Ankyrin</fullName>
    </submittedName>
</protein>
<feature type="repeat" description="ANK" evidence="3">
    <location>
        <begin position="1"/>
        <end position="30"/>
    </location>
</feature>
<gene>
    <name evidence="4" type="ORF">P167DRAFT_542481</name>
</gene>
<reference evidence="4 5" key="1">
    <citation type="journal article" date="2018" name="Nat. Ecol. Evol.">
        <title>Pezizomycetes genomes reveal the molecular basis of ectomycorrhizal truffle lifestyle.</title>
        <authorList>
            <person name="Murat C."/>
            <person name="Payen T."/>
            <person name="Noel B."/>
            <person name="Kuo A."/>
            <person name="Morin E."/>
            <person name="Chen J."/>
            <person name="Kohler A."/>
            <person name="Krizsan K."/>
            <person name="Balestrini R."/>
            <person name="Da Silva C."/>
            <person name="Montanini B."/>
            <person name="Hainaut M."/>
            <person name="Levati E."/>
            <person name="Barry K.W."/>
            <person name="Belfiori B."/>
            <person name="Cichocki N."/>
            <person name="Clum A."/>
            <person name="Dockter R.B."/>
            <person name="Fauchery L."/>
            <person name="Guy J."/>
            <person name="Iotti M."/>
            <person name="Le Tacon F."/>
            <person name="Lindquist E.A."/>
            <person name="Lipzen A."/>
            <person name="Malagnac F."/>
            <person name="Mello A."/>
            <person name="Molinier V."/>
            <person name="Miyauchi S."/>
            <person name="Poulain J."/>
            <person name="Riccioni C."/>
            <person name="Rubini A."/>
            <person name="Sitrit Y."/>
            <person name="Splivallo R."/>
            <person name="Traeger S."/>
            <person name="Wang M."/>
            <person name="Zifcakova L."/>
            <person name="Wipf D."/>
            <person name="Zambonelli A."/>
            <person name="Paolocci F."/>
            <person name="Nowrousian M."/>
            <person name="Ottonello S."/>
            <person name="Baldrian P."/>
            <person name="Spatafora J.W."/>
            <person name="Henrissat B."/>
            <person name="Nagy L.G."/>
            <person name="Aury J.M."/>
            <person name="Wincker P."/>
            <person name="Grigoriev I.V."/>
            <person name="Bonfante P."/>
            <person name="Martin F.M."/>
        </authorList>
    </citation>
    <scope>NUCLEOTIDE SEQUENCE [LARGE SCALE GENOMIC DNA]</scope>
    <source>
        <strain evidence="4 5">CCBAS932</strain>
    </source>
</reference>
<feature type="repeat" description="ANK" evidence="3">
    <location>
        <begin position="33"/>
        <end position="65"/>
    </location>
</feature>
<dbReference type="PRINTS" id="PR01415">
    <property type="entry name" value="ANKYRIN"/>
</dbReference>
<feature type="repeat" description="ANK" evidence="3">
    <location>
        <begin position="256"/>
        <end position="288"/>
    </location>
</feature>
<dbReference type="Pfam" id="PF12796">
    <property type="entry name" value="Ank_2"/>
    <property type="match status" value="2"/>
</dbReference>
<evidence type="ECO:0000256" key="2">
    <source>
        <dbReference type="ARBA" id="ARBA00023043"/>
    </source>
</evidence>
<feature type="repeat" description="ANK" evidence="3">
    <location>
        <begin position="223"/>
        <end position="255"/>
    </location>
</feature>
<accession>A0A3N4L540</accession>
<keyword evidence="1" id="KW-0677">Repeat</keyword>
<feature type="repeat" description="ANK" evidence="3">
    <location>
        <begin position="67"/>
        <end position="99"/>
    </location>
</feature>
<name>A0A3N4L540_9PEZI</name>